<proteinExistence type="predicted"/>
<dbReference type="EMBL" id="OX458333">
    <property type="protein sequence ID" value="CAI8780840.1"/>
    <property type="molecule type" value="Genomic_DNA"/>
</dbReference>
<name>A0ABM9HZG2_9GAMM</name>
<feature type="region of interest" description="Disordered" evidence="1">
    <location>
        <begin position="98"/>
        <end position="124"/>
    </location>
</feature>
<dbReference type="Pfam" id="PF13551">
    <property type="entry name" value="HTH_29"/>
    <property type="match status" value="1"/>
</dbReference>
<reference evidence="2 3" key="1">
    <citation type="submission" date="2023-03" db="EMBL/GenBank/DDBJ databases">
        <authorList>
            <person name="Pearce D."/>
        </authorList>
    </citation>
    <scope>NUCLEOTIDE SEQUENCE [LARGE SCALE GENOMIC DNA]</scope>
    <source>
        <strain evidence="2">Msz</strain>
    </source>
</reference>
<accession>A0ABM9HZG2</accession>
<organism evidence="2 3">
    <name type="scientific">Methylocaldum szegediense</name>
    <dbReference type="NCBI Taxonomy" id="73780"/>
    <lineage>
        <taxon>Bacteria</taxon>
        <taxon>Pseudomonadati</taxon>
        <taxon>Pseudomonadota</taxon>
        <taxon>Gammaproteobacteria</taxon>
        <taxon>Methylococcales</taxon>
        <taxon>Methylococcaceae</taxon>
        <taxon>Methylocaldum</taxon>
    </lineage>
</organism>
<keyword evidence="3" id="KW-1185">Reference proteome</keyword>
<dbReference type="Proteomes" id="UP001162030">
    <property type="component" value="Chromosome"/>
</dbReference>
<gene>
    <name evidence="2" type="ORF">MSZNOR_1217</name>
</gene>
<evidence type="ECO:0000256" key="1">
    <source>
        <dbReference type="SAM" id="MobiDB-lite"/>
    </source>
</evidence>
<evidence type="ECO:0000313" key="3">
    <source>
        <dbReference type="Proteomes" id="UP001162030"/>
    </source>
</evidence>
<protein>
    <submittedName>
        <fullName evidence="2">Transposase</fullName>
    </submittedName>
</protein>
<sequence length="124" mass="14178">MLDCAFYTRSHGSSKREVRAMRRRQPRGVHLSEADRQALRAIVRDDRVEQRRARRARVSLAMAEAGTVVETLAAHVEMDRSSIWHLCRRFEQRGLAALDDAPRSGRPRRLSPLGPRTHRATGLL</sequence>
<evidence type="ECO:0000313" key="2">
    <source>
        <dbReference type="EMBL" id="CAI8780840.1"/>
    </source>
</evidence>